<evidence type="ECO:0000313" key="3">
    <source>
        <dbReference type="Proteomes" id="UP000054217"/>
    </source>
</evidence>
<reference evidence="2 3" key="1">
    <citation type="submission" date="2014-04" db="EMBL/GenBank/DDBJ databases">
        <authorList>
            <consortium name="DOE Joint Genome Institute"/>
            <person name="Kuo A."/>
            <person name="Kohler A."/>
            <person name="Costa M.D."/>
            <person name="Nagy L.G."/>
            <person name="Floudas D."/>
            <person name="Copeland A."/>
            <person name="Barry K.W."/>
            <person name="Cichocki N."/>
            <person name="Veneault-Fourrey C."/>
            <person name="LaButti K."/>
            <person name="Lindquist E.A."/>
            <person name="Lipzen A."/>
            <person name="Lundell T."/>
            <person name="Morin E."/>
            <person name="Murat C."/>
            <person name="Sun H."/>
            <person name="Tunlid A."/>
            <person name="Henrissat B."/>
            <person name="Grigoriev I.V."/>
            <person name="Hibbett D.S."/>
            <person name="Martin F."/>
            <person name="Nordberg H.P."/>
            <person name="Cantor M.N."/>
            <person name="Hua S.X."/>
        </authorList>
    </citation>
    <scope>NUCLEOTIDE SEQUENCE [LARGE SCALE GENOMIC DNA]</scope>
    <source>
        <strain evidence="2 3">Marx 270</strain>
    </source>
</reference>
<sequence length="353" mass="39105">YTLDDIRLAKTLLLKLKGIEVTGSDDDPRIDEDFDVYFVPSGPLALEEADGRPMEGTQCKQRTSGDALCRDNNVTQGSVFQARAERYSYSNPTREETPFQYSFMVPTNPSGPTSTRQVIRSPRTAGKQAATDLPRPTVCFKEVVKCMKGRLFPLDASEQVEDARCTVGLDSLSNNTRHRCRPSARTQLLDNLLQPVEWKGDRWKAQAAGVPCRRVANLRSLSSVTQHPYPPPPSSESLTSMSSPLSSRSNSRVSFGSWRSSCTDVTIPDTQVATPSECSLPVLLPSTHENQWDYHYPRCSFIPISLEESPLTLPRPLQSERQASGDNRNGVVSAERAASSSGRMRQSVLHRVS</sequence>
<dbReference type="Proteomes" id="UP000054217">
    <property type="component" value="Unassembled WGS sequence"/>
</dbReference>
<dbReference type="AlphaFoldDB" id="A0A0C3IAR9"/>
<accession>A0A0C3IAR9</accession>
<dbReference type="InParanoid" id="A0A0C3IAR9"/>
<keyword evidence="3" id="KW-1185">Reference proteome</keyword>
<proteinExistence type="predicted"/>
<protein>
    <submittedName>
        <fullName evidence="2">Uncharacterized protein</fullName>
    </submittedName>
</protein>
<dbReference type="HOGENOM" id="CLU_786564_0_0_1"/>
<name>A0A0C3IAR9_PISTI</name>
<reference evidence="3" key="2">
    <citation type="submission" date="2015-01" db="EMBL/GenBank/DDBJ databases">
        <title>Evolutionary Origins and Diversification of the Mycorrhizal Mutualists.</title>
        <authorList>
            <consortium name="DOE Joint Genome Institute"/>
            <consortium name="Mycorrhizal Genomics Consortium"/>
            <person name="Kohler A."/>
            <person name="Kuo A."/>
            <person name="Nagy L.G."/>
            <person name="Floudas D."/>
            <person name="Copeland A."/>
            <person name="Barry K.W."/>
            <person name="Cichocki N."/>
            <person name="Veneault-Fourrey C."/>
            <person name="LaButti K."/>
            <person name="Lindquist E.A."/>
            <person name="Lipzen A."/>
            <person name="Lundell T."/>
            <person name="Morin E."/>
            <person name="Murat C."/>
            <person name="Riley R."/>
            <person name="Ohm R."/>
            <person name="Sun H."/>
            <person name="Tunlid A."/>
            <person name="Henrissat B."/>
            <person name="Grigoriev I.V."/>
            <person name="Hibbett D.S."/>
            <person name="Martin F."/>
        </authorList>
    </citation>
    <scope>NUCLEOTIDE SEQUENCE [LARGE SCALE GENOMIC DNA]</scope>
    <source>
        <strain evidence="3">Marx 270</strain>
    </source>
</reference>
<dbReference type="OrthoDB" id="3270558at2759"/>
<evidence type="ECO:0000256" key="1">
    <source>
        <dbReference type="SAM" id="MobiDB-lite"/>
    </source>
</evidence>
<gene>
    <name evidence="2" type="ORF">M404DRAFT_35289</name>
</gene>
<feature type="region of interest" description="Disordered" evidence="1">
    <location>
        <begin position="223"/>
        <end position="246"/>
    </location>
</feature>
<dbReference type="EMBL" id="KN832109">
    <property type="protein sequence ID" value="KIN94177.1"/>
    <property type="molecule type" value="Genomic_DNA"/>
</dbReference>
<feature type="non-terminal residue" evidence="2">
    <location>
        <position position="1"/>
    </location>
</feature>
<feature type="compositionally biased region" description="Low complexity" evidence="1">
    <location>
        <begin position="235"/>
        <end position="246"/>
    </location>
</feature>
<feature type="region of interest" description="Disordered" evidence="1">
    <location>
        <begin position="314"/>
        <end position="353"/>
    </location>
</feature>
<organism evidence="2 3">
    <name type="scientific">Pisolithus tinctorius Marx 270</name>
    <dbReference type="NCBI Taxonomy" id="870435"/>
    <lineage>
        <taxon>Eukaryota</taxon>
        <taxon>Fungi</taxon>
        <taxon>Dikarya</taxon>
        <taxon>Basidiomycota</taxon>
        <taxon>Agaricomycotina</taxon>
        <taxon>Agaricomycetes</taxon>
        <taxon>Agaricomycetidae</taxon>
        <taxon>Boletales</taxon>
        <taxon>Sclerodermatineae</taxon>
        <taxon>Pisolithaceae</taxon>
        <taxon>Pisolithus</taxon>
    </lineage>
</organism>
<evidence type="ECO:0000313" key="2">
    <source>
        <dbReference type="EMBL" id="KIN94177.1"/>
    </source>
</evidence>